<feature type="domain" description="Histidine kinase" evidence="6">
    <location>
        <begin position="431"/>
        <end position="643"/>
    </location>
</feature>
<dbReference type="RefSeq" id="WP_128769569.1">
    <property type="nucleotide sequence ID" value="NZ_RXOC01000007.1"/>
</dbReference>
<dbReference type="InterPro" id="IPR052162">
    <property type="entry name" value="Sensor_kinase/Photoreceptor"/>
</dbReference>
<keyword evidence="3" id="KW-0597">Phosphoprotein</keyword>
<dbReference type="SUPFAM" id="SSF55874">
    <property type="entry name" value="ATPase domain of HSP90 chaperone/DNA topoisomerase II/histidine kinase"/>
    <property type="match status" value="1"/>
</dbReference>
<dbReference type="Pfam" id="PF08447">
    <property type="entry name" value="PAS_3"/>
    <property type="match status" value="1"/>
</dbReference>
<dbReference type="PROSITE" id="PS50109">
    <property type="entry name" value="HIS_KIN"/>
    <property type="match status" value="1"/>
</dbReference>
<dbReference type="NCBIfam" id="TIGR00229">
    <property type="entry name" value="sensory_box"/>
    <property type="match status" value="1"/>
</dbReference>
<organism evidence="9 10">
    <name type="scientific">Arcticibacter tournemirensis</name>
    <dbReference type="NCBI Taxonomy" id="699437"/>
    <lineage>
        <taxon>Bacteria</taxon>
        <taxon>Pseudomonadati</taxon>
        <taxon>Bacteroidota</taxon>
        <taxon>Sphingobacteriia</taxon>
        <taxon>Sphingobacteriales</taxon>
        <taxon>Sphingobacteriaceae</taxon>
        <taxon>Arcticibacter</taxon>
    </lineage>
</organism>
<dbReference type="SUPFAM" id="SSF55785">
    <property type="entry name" value="PYP-like sensor domain (PAS domain)"/>
    <property type="match status" value="2"/>
</dbReference>
<dbReference type="Pfam" id="PF02518">
    <property type="entry name" value="HATPase_c"/>
    <property type="match status" value="1"/>
</dbReference>
<dbReference type="InterPro" id="IPR000014">
    <property type="entry name" value="PAS"/>
</dbReference>
<dbReference type="PRINTS" id="PR00344">
    <property type="entry name" value="BCTRLSENSOR"/>
</dbReference>
<evidence type="ECO:0000256" key="2">
    <source>
        <dbReference type="ARBA" id="ARBA00012438"/>
    </source>
</evidence>
<dbReference type="SMART" id="SM00387">
    <property type="entry name" value="HATPase_c"/>
    <property type="match status" value="1"/>
</dbReference>
<dbReference type="EC" id="2.7.13.3" evidence="2"/>
<dbReference type="Gene3D" id="3.30.565.10">
    <property type="entry name" value="Histidine kinase-like ATPase, C-terminal domain"/>
    <property type="match status" value="1"/>
</dbReference>
<evidence type="ECO:0000313" key="10">
    <source>
        <dbReference type="Proteomes" id="UP000290848"/>
    </source>
</evidence>
<dbReference type="InterPro" id="IPR000700">
    <property type="entry name" value="PAS-assoc_C"/>
</dbReference>
<evidence type="ECO:0000256" key="1">
    <source>
        <dbReference type="ARBA" id="ARBA00000085"/>
    </source>
</evidence>
<dbReference type="PANTHER" id="PTHR43304">
    <property type="entry name" value="PHYTOCHROME-LIKE PROTEIN CPH1"/>
    <property type="match status" value="1"/>
</dbReference>
<dbReference type="Gene3D" id="3.30.450.20">
    <property type="entry name" value="PAS domain"/>
    <property type="match status" value="2"/>
</dbReference>
<dbReference type="PROSITE" id="PS50112">
    <property type="entry name" value="PAS"/>
    <property type="match status" value="1"/>
</dbReference>
<dbReference type="Pfam" id="PF00512">
    <property type="entry name" value="HisKA"/>
    <property type="match status" value="1"/>
</dbReference>
<dbReference type="Gene3D" id="1.10.287.130">
    <property type="match status" value="1"/>
</dbReference>
<dbReference type="InterPro" id="IPR003661">
    <property type="entry name" value="HisK_dim/P_dom"/>
</dbReference>
<dbReference type="PANTHER" id="PTHR43304:SF1">
    <property type="entry name" value="PAC DOMAIN-CONTAINING PROTEIN"/>
    <property type="match status" value="1"/>
</dbReference>
<dbReference type="Gene3D" id="2.10.70.100">
    <property type="match status" value="1"/>
</dbReference>
<dbReference type="PROSITE" id="PS50113">
    <property type="entry name" value="PAC"/>
    <property type="match status" value="1"/>
</dbReference>
<dbReference type="InterPro" id="IPR004358">
    <property type="entry name" value="Sig_transdc_His_kin-like_C"/>
</dbReference>
<evidence type="ECO:0000313" key="9">
    <source>
        <dbReference type="EMBL" id="RXF69294.1"/>
    </source>
</evidence>
<feature type="domain" description="PAS" evidence="7">
    <location>
        <begin position="315"/>
        <end position="360"/>
    </location>
</feature>
<dbReference type="InterPro" id="IPR013655">
    <property type="entry name" value="PAS_fold_3"/>
</dbReference>
<evidence type="ECO:0000259" key="8">
    <source>
        <dbReference type="PROSITE" id="PS50113"/>
    </source>
</evidence>
<comment type="catalytic activity">
    <reaction evidence="1">
        <text>ATP + protein L-histidine = ADP + protein N-phospho-L-histidine.</text>
        <dbReference type="EC" id="2.7.13.3"/>
    </reaction>
</comment>
<sequence length="643" mass="73943">MMQTIAFLNPYGSKMTTDKNTGLAANNTMNGIHWDNNNLIHSLTTLLNSIPDQLLRITDSGKCFLYAANNVGEDDMEKDCFEELELQEIFGTSVAERCIHCAKNVIRSGKAETYEYSSEGEDGNPQYFEARFVKYSERAALAIIRDITESARQRVQNSTDKELYENVINSVNVSIAVLDEKNRYILVNNAALKDDDVRKWIIGKDDSDYSRMKGKHPEIAEARMKMYSLADELREPVEWIEEIPDSKSNKRFFARTLRPFNSGDKHYKIGYGVDITALKVVQDELLRREHLLSFSHKLARIGYWVYYPRLGKHEWSDGVYDILGLERNYIPPSLEAYYDFIHPDDREALKQNKKLSAESDTSLTAQFRIITKEGEVKYIKEQSSSRHSDTEEYVFGVIQDITEIKQHIDEKERLIKEINHKYNDLMQFNYIISHNLRSPVANILGMSSLFEMDLSDEERSQIYEYILESAESIDSVIKDLNHILSFKSDLNEMKERFRLSEIVKMVCSNLKKQIEESDVAIFVDIAEDADIIFSIRSYIQSIIYNLISNSIKYRAAERFPEIIMTSRREGNKILIKVADNGIGIDMNQHKNELFGLYKRFTDQKEGRGLGLHMTKVQVDSLGGTISAESIPGRGTTFTVSFGL</sequence>
<dbReference type="EMBL" id="RXOC01000007">
    <property type="protein sequence ID" value="RXF69294.1"/>
    <property type="molecule type" value="Genomic_DNA"/>
</dbReference>
<dbReference type="InterPro" id="IPR003594">
    <property type="entry name" value="HATPase_dom"/>
</dbReference>
<dbReference type="AlphaFoldDB" id="A0A4Q0M881"/>
<dbReference type="SMART" id="SM00388">
    <property type="entry name" value="HisKA"/>
    <property type="match status" value="1"/>
</dbReference>
<dbReference type="GO" id="GO:0000155">
    <property type="term" value="F:phosphorelay sensor kinase activity"/>
    <property type="evidence" value="ECO:0007669"/>
    <property type="project" value="InterPro"/>
</dbReference>
<feature type="domain" description="PAC" evidence="8">
    <location>
        <begin position="363"/>
        <end position="413"/>
    </location>
</feature>
<dbReference type="InterPro" id="IPR005467">
    <property type="entry name" value="His_kinase_dom"/>
</dbReference>
<accession>A0A4Q0M881</accession>
<evidence type="ECO:0000256" key="5">
    <source>
        <dbReference type="ARBA" id="ARBA00022777"/>
    </source>
</evidence>
<dbReference type="CDD" id="cd00130">
    <property type="entry name" value="PAS"/>
    <property type="match status" value="1"/>
</dbReference>
<dbReference type="CDD" id="cd00082">
    <property type="entry name" value="HisKA"/>
    <property type="match status" value="1"/>
</dbReference>
<keyword evidence="4" id="KW-0808">Transferase</keyword>
<dbReference type="InterPro" id="IPR036097">
    <property type="entry name" value="HisK_dim/P_sf"/>
</dbReference>
<proteinExistence type="predicted"/>
<dbReference type="Pfam" id="PF13426">
    <property type="entry name" value="PAS_9"/>
    <property type="match status" value="1"/>
</dbReference>
<dbReference type="Proteomes" id="UP000290848">
    <property type="component" value="Unassembled WGS sequence"/>
</dbReference>
<evidence type="ECO:0000259" key="6">
    <source>
        <dbReference type="PROSITE" id="PS50109"/>
    </source>
</evidence>
<comment type="caution">
    <text evidence="9">The sequence shown here is derived from an EMBL/GenBank/DDBJ whole genome shotgun (WGS) entry which is preliminary data.</text>
</comment>
<protein>
    <recommendedName>
        <fullName evidence="2">histidine kinase</fullName>
        <ecNumber evidence="2">2.7.13.3</ecNumber>
    </recommendedName>
</protein>
<evidence type="ECO:0000256" key="4">
    <source>
        <dbReference type="ARBA" id="ARBA00022679"/>
    </source>
</evidence>
<gene>
    <name evidence="9" type="ORF">EKH83_11430</name>
</gene>
<reference evidence="9 10" key="1">
    <citation type="submission" date="2018-12" db="EMBL/GenBank/DDBJ databases">
        <title>The Draft Genome Sequence of the Soil Bacterium Pedobacter tournemirensis R1.</title>
        <authorList>
            <person name="He J."/>
        </authorList>
    </citation>
    <scope>NUCLEOTIDE SEQUENCE [LARGE SCALE GENOMIC DNA]</scope>
    <source>
        <strain evidence="9 10">R1</strain>
    </source>
</reference>
<keyword evidence="5" id="KW-0418">Kinase</keyword>
<evidence type="ECO:0000259" key="7">
    <source>
        <dbReference type="PROSITE" id="PS50112"/>
    </source>
</evidence>
<dbReference type="SUPFAM" id="SSF47384">
    <property type="entry name" value="Homodimeric domain of signal transducing histidine kinase"/>
    <property type="match status" value="1"/>
</dbReference>
<name>A0A4Q0M881_9SPHI</name>
<dbReference type="InterPro" id="IPR035965">
    <property type="entry name" value="PAS-like_dom_sf"/>
</dbReference>
<dbReference type="InterPro" id="IPR036890">
    <property type="entry name" value="HATPase_C_sf"/>
</dbReference>
<evidence type="ECO:0000256" key="3">
    <source>
        <dbReference type="ARBA" id="ARBA00022553"/>
    </source>
</evidence>